<sequence length="249" mass="28304">MEHKNKEKMVHSVFSTIAHRYDIMNSVLSFNRHKAWRKFTMEKMDIKPGERAIDICTGTADWAISLSEAVGETGTVVGLDFCESMLEVGQEKVSKSNNSKCIKLIHGNAMEIPYDDNTFDYATIGFALRNVPDIKQVVSEMMRVVKPGGKVVSLELSKPTWPPFRFLYYLYFNQILPIIGKLAVGKAEPYKWLPESLKNFPNHIELKELFEKVGLKTEVYQLTGGIVAVHIGNKPVNNQKDEENHVQKN</sequence>
<comment type="pathway">
    <text evidence="6">Quinol/quinone metabolism; menaquinone biosynthesis; menaquinol from 1,4-dihydroxy-2-naphthoate: step 2/2.</text>
</comment>
<keyword evidence="8" id="KW-1185">Reference proteome</keyword>
<evidence type="ECO:0000256" key="6">
    <source>
        <dbReference type="HAMAP-Rule" id="MF_01813"/>
    </source>
</evidence>
<dbReference type="RefSeq" id="WP_069642191.1">
    <property type="nucleotide sequence ID" value="NZ_MIJE01000001.1"/>
</dbReference>
<comment type="caution">
    <text evidence="6">Lacks conserved residue(s) required for the propagation of feature annotation.</text>
</comment>
<feature type="binding site" evidence="6">
    <location>
        <position position="80"/>
    </location>
    <ligand>
        <name>S-adenosyl-L-methionine</name>
        <dbReference type="ChEBI" id="CHEBI:59789"/>
    </ligand>
</feature>
<evidence type="ECO:0000256" key="1">
    <source>
        <dbReference type="ARBA" id="ARBA00022428"/>
    </source>
</evidence>
<dbReference type="UniPathway" id="UPA00079">
    <property type="reaction ID" value="UER00169"/>
</dbReference>
<comment type="caution">
    <text evidence="7">The sequence shown here is derived from an EMBL/GenBank/DDBJ whole genome shotgun (WGS) entry which is preliminary data.</text>
</comment>
<dbReference type="PANTHER" id="PTHR43591">
    <property type="entry name" value="METHYLTRANSFERASE"/>
    <property type="match status" value="1"/>
</dbReference>
<evidence type="ECO:0000313" key="7">
    <source>
        <dbReference type="EMBL" id="OEF98699.1"/>
    </source>
</evidence>
<dbReference type="AlphaFoldDB" id="A0A1E5G6H9"/>
<dbReference type="HAMAP" id="MF_01813">
    <property type="entry name" value="MenG_UbiE_methyltr"/>
    <property type="match status" value="1"/>
</dbReference>
<comment type="similarity">
    <text evidence="6">Belongs to the class I-like SAM-binding methyltransferase superfamily. MenG/UbiE family.</text>
</comment>
<dbReference type="GO" id="GO:0043770">
    <property type="term" value="F:demethylmenaquinone methyltransferase activity"/>
    <property type="evidence" value="ECO:0007669"/>
    <property type="project" value="UniProtKB-UniRule"/>
</dbReference>
<keyword evidence="1 6" id="KW-0474">Menaquinone biosynthesis</keyword>
<evidence type="ECO:0000256" key="4">
    <source>
        <dbReference type="ARBA" id="ARBA00022691"/>
    </source>
</evidence>
<keyword evidence="2 6" id="KW-0489">Methyltransferase</keyword>
<dbReference type="GO" id="GO:0032259">
    <property type="term" value="P:methylation"/>
    <property type="evidence" value="ECO:0007669"/>
    <property type="project" value="UniProtKB-KW"/>
</dbReference>
<name>A0A1E5G6H9_9FIRM</name>
<dbReference type="InterPro" id="IPR029063">
    <property type="entry name" value="SAM-dependent_MTases_sf"/>
</dbReference>
<accession>A0A1E5G6H9</accession>
<comment type="function">
    <text evidence="5 6">Methyltransferase required for the conversion of demethylmenaquinol (DMKH2) to menaquinol (MKH2).</text>
</comment>
<protein>
    <recommendedName>
        <fullName evidence="6">Demethylmenaquinone methyltransferase</fullName>
        <ecNumber evidence="6">2.1.1.163</ecNumber>
    </recommendedName>
</protein>
<dbReference type="Gene3D" id="3.40.50.150">
    <property type="entry name" value="Vaccinia Virus protein VP39"/>
    <property type="match status" value="1"/>
</dbReference>
<dbReference type="NCBIfam" id="NF001244">
    <property type="entry name" value="PRK00216.1-5"/>
    <property type="match status" value="1"/>
</dbReference>
<evidence type="ECO:0000256" key="3">
    <source>
        <dbReference type="ARBA" id="ARBA00022679"/>
    </source>
</evidence>
<dbReference type="NCBIfam" id="TIGR01934">
    <property type="entry name" value="MenG_MenH_UbiE"/>
    <property type="match status" value="1"/>
</dbReference>
<feature type="binding site" evidence="6">
    <location>
        <position position="59"/>
    </location>
    <ligand>
        <name>S-adenosyl-L-methionine</name>
        <dbReference type="ChEBI" id="CHEBI:59789"/>
    </ligand>
</feature>
<dbReference type="PROSITE" id="PS01184">
    <property type="entry name" value="UBIE_2"/>
    <property type="match status" value="1"/>
</dbReference>
<dbReference type="Proteomes" id="UP000094296">
    <property type="component" value="Unassembled WGS sequence"/>
</dbReference>
<keyword evidence="4 6" id="KW-0949">S-adenosyl-L-methionine</keyword>
<dbReference type="PANTHER" id="PTHR43591:SF24">
    <property type="entry name" value="2-METHOXY-6-POLYPRENYL-1,4-BENZOQUINOL METHYLASE, MITOCHONDRIAL"/>
    <property type="match status" value="1"/>
</dbReference>
<evidence type="ECO:0000256" key="5">
    <source>
        <dbReference type="ARBA" id="ARBA00059758"/>
    </source>
</evidence>
<dbReference type="Pfam" id="PF01209">
    <property type="entry name" value="Ubie_methyltran"/>
    <property type="match status" value="1"/>
</dbReference>
<dbReference type="OrthoDB" id="9808140at2"/>
<reference evidence="7 8" key="1">
    <citation type="submission" date="2016-09" db="EMBL/GenBank/DDBJ databases">
        <title>Draft genome sequence for the type strain of Desulfuribacillus alkaliarsenatis AHT28, an obligately anaerobic, sulfidogenic bacterium isolated from Russian soda lake sediments.</title>
        <authorList>
            <person name="Abin C.A."/>
            <person name="Hollibaugh J.T."/>
        </authorList>
    </citation>
    <scope>NUCLEOTIDE SEQUENCE [LARGE SCALE GENOMIC DNA]</scope>
    <source>
        <strain evidence="7 8">AHT28</strain>
    </source>
</reference>
<dbReference type="NCBIfam" id="NF001243">
    <property type="entry name" value="PRK00216.1-4"/>
    <property type="match status" value="1"/>
</dbReference>
<comment type="catalytic activity">
    <reaction evidence="6">
        <text>a 2-demethylmenaquinol + S-adenosyl-L-methionine = a menaquinol + S-adenosyl-L-homocysteine + H(+)</text>
        <dbReference type="Rhea" id="RHEA:42640"/>
        <dbReference type="Rhea" id="RHEA-COMP:9539"/>
        <dbReference type="Rhea" id="RHEA-COMP:9563"/>
        <dbReference type="ChEBI" id="CHEBI:15378"/>
        <dbReference type="ChEBI" id="CHEBI:18151"/>
        <dbReference type="ChEBI" id="CHEBI:55437"/>
        <dbReference type="ChEBI" id="CHEBI:57856"/>
        <dbReference type="ChEBI" id="CHEBI:59789"/>
        <dbReference type="EC" id="2.1.1.163"/>
    </reaction>
</comment>
<dbReference type="InterPro" id="IPR004033">
    <property type="entry name" value="UbiE/COQ5_MeTrFase"/>
</dbReference>
<feature type="binding site" evidence="6">
    <location>
        <begin position="108"/>
        <end position="109"/>
    </location>
    <ligand>
        <name>S-adenosyl-L-methionine</name>
        <dbReference type="ChEBI" id="CHEBI:59789"/>
    </ligand>
</feature>
<dbReference type="InterPro" id="IPR023576">
    <property type="entry name" value="UbiE/COQ5_MeTrFase_CS"/>
</dbReference>
<evidence type="ECO:0000256" key="2">
    <source>
        <dbReference type="ARBA" id="ARBA00022603"/>
    </source>
</evidence>
<dbReference type="EMBL" id="MIJE01000001">
    <property type="protein sequence ID" value="OEF98699.1"/>
    <property type="molecule type" value="Genomic_DNA"/>
</dbReference>
<dbReference type="GO" id="GO:0009234">
    <property type="term" value="P:menaquinone biosynthetic process"/>
    <property type="evidence" value="ECO:0007669"/>
    <property type="project" value="UniProtKB-UniRule"/>
</dbReference>
<gene>
    <name evidence="6" type="primary">menG</name>
    <name evidence="7" type="ORF">BHF68_03295</name>
</gene>
<proteinExistence type="inferred from homology"/>
<dbReference type="EC" id="2.1.1.163" evidence="6"/>
<keyword evidence="3 6" id="KW-0808">Transferase</keyword>
<dbReference type="CDD" id="cd02440">
    <property type="entry name" value="AdoMet_MTases"/>
    <property type="match status" value="1"/>
</dbReference>
<dbReference type="SUPFAM" id="SSF53335">
    <property type="entry name" value="S-adenosyl-L-methionine-dependent methyltransferases"/>
    <property type="match status" value="1"/>
</dbReference>
<evidence type="ECO:0000313" key="8">
    <source>
        <dbReference type="Proteomes" id="UP000094296"/>
    </source>
</evidence>
<organism evidence="7 8">
    <name type="scientific">Desulfuribacillus alkaliarsenatis</name>
    <dbReference type="NCBI Taxonomy" id="766136"/>
    <lineage>
        <taxon>Bacteria</taxon>
        <taxon>Bacillati</taxon>
        <taxon>Bacillota</taxon>
        <taxon>Desulfuribacillia</taxon>
        <taxon>Desulfuribacillales</taxon>
        <taxon>Desulfuribacillaceae</taxon>
        <taxon>Desulfuribacillus</taxon>
    </lineage>
</organism>
<dbReference type="PROSITE" id="PS01183">
    <property type="entry name" value="UBIE_1"/>
    <property type="match status" value="1"/>
</dbReference>
<dbReference type="FunFam" id="3.40.50.150:FF:000086">
    <property type="entry name" value="Demethylmenaquinone methyltransferase"/>
    <property type="match status" value="1"/>
</dbReference>
<dbReference type="STRING" id="766136.BHF68_03295"/>